<protein>
    <submittedName>
        <fullName evidence="1">Uncharacterized protein</fullName>
    </submittedName>
</protein>
<reference evidence="1 2" key="1">
    <citation type="submission" date="2016-05" db="EMBL/GenBank/DDBJ databases">
        <authorList>
            <person name="Ramsay J.P."/>
        </authorList>
    </citation>
    <scope>NUCLEOTIDE SEQUENCE [LARGE SCALE GENOMIC DNA]</scope>
    <source>
        <strain evidence="1 2">NZP2042</strain>
    </source>
</reference>
<evidence type="ECO:0000313" key="1">
    <source>
        <dbReference type="EMBL" id="OBQ65930.1"/>
    </source>
</evidence>
<proteinExistence type="predicted"/>
<dbReference type="EMBL" id="LYTK01000012">
    <property type="protein sequence ID" value="OBQ65930.1"/>
    <property type="molecule type" value="Genomic_DNA"/>
</dbReference>
<gene>
    <name evidence="1" type="ORF">A8145_17560</name>
</gene>
<dbReference type="Proteomes" id="UP000093737">
    <property type="component" value="Unassembled WGS sequence"/>
</dbReference>
<organism evidence="1 2">
    <name type="scientific">Rhizobium loti</name>
    <name type="common">Mesorhizobium loti</name>
    <dbReference type="NCBI Taxonomy" id="381"/>
    <lineage>
        <taxon>Bacteria</taxon>
        <taxon>Pseudomonadati</taxon>
        <taxon>Pseudomonadota</taxon>
        <taxon>Alphaproteobacteria</taxon>
        <taxon>Hyphomicrobiales</taxon>
        <taxon>Phyllobacteriaceae</taxon>
        <taxon>Mesorhizobium</taxon>
    </lineage>
</organism>
<sequence length="71" mass="7782">MWQQDFSTVGRNVLTIADINRLEQAARISMGEFLDTEANAETRLQARHGLTIGIVLALAAIVLLAALFQLT</sequence>
<name>A0A6M7TXP3_RHILI</name>
<comment type="caution">
    <text evidence="1">The sequence shown here is derived from an EMBL/GenBank/DDBJ whole genome shotgun (WGS) entry which is preliminary data.</text>
</comment>
<evidence type="ECO:0000313" key="2">
    <source>
        <dbReference type="Proteomes" id="UP000093737"/>
    </source>
</evidence>
<accession>A0A6M7TXP3</accession>
<dbReference type="AlphaFoldDB" id="A0A6M7TXP3"/>